<dbReference type="PANTHER" id="PTHR47534">
    <property type="entry name" value="YALI0E05731P"/>
    <property type="match status" value="1"/>
</dbReference>
<keyword evidence="3" id="KW-1185">Reference proteome</keyword>
<comment type="caution">
    <text evidence="2">The sequence shown here is derived from an EMBL/GenBank/DDBJ whole genome shotgun (WGS) entry which is preliminary data.</text>
</comment>
<keyword evidence="1" id="KW-0560">Oxidoreductase</keyword>
<dbReference type="SUPFAM" id="SSF51735">
    <property type="entry name" value="NAD(P)-binding Rossmann-fold domains"/>
    <property type="match status" value="1"/>
</dbReference>
<dbReference type="InterPro" id="IPR036291">
    <property type="entry name" value="NAD(P)-bd_dom_sf"/>
</dbReference>
<reference evidence="2 3" key="1">
    <citation type="submission" date="2023-01" db="EMBL/GenBank/DDBJ databases">
        <title>Analysis of 21 Apiospora genomes using comparative genomics revels a genus with tremendous synthesis potential of carbohydrate active enzymes and secondary metabolites.</title>
        <authorList>
            <person name="Sorensen T."/>
        </authorList>
    </citation>
    <scope>NUCLEOTIDE SEQUENCE [LARGE SCALE GENOMIC DNA]</scope>
    <source>
        <strain evidence="2 3">CBS 33761</strain>
    </source>
</reference>
<evidence type="ECO:0000256" key="1">
    <source>
        <dbReference type="ARBA" id="ARBA00023002"/>
    </source>
</evidence>
<organism evidence="2 3">
    <name type="scientific">Apiospora rasikravindrae</name>
    <dbReference type="NCBI Taxonomy" id="990691"/>
    <lineage>
        <taxon>Eukaryota</taxon>
        <taxon>Fungi</taxon>
        <taxon>Dikarya</taxon>
        <taxon>Ascomycota</taxon>
        <taxon>Pezizomycotina</taxon>
        <taxon>Sordariomycetes</taxon>
        <taxon>Xylariomycetidae</taxon>
        <taxon>Amphisphaeriales</taxon>
        <taxon>Apiosporaceae</taxon>
        <taxon>Apiospora</taxon>
    </lineage>
</organism>
<gene>
    <name evidence="2" type="ORF">PG993_013342</name>
</gene>
<name>A0ABR1RXC7_9PEZI</name>
<sequence length="346" mass="37276">MVTLEQMRASNARIATTLPPGLVAVFVGATSGIGNTTLKQFASRAQQPRIYFVGRRQAEGERTQAELEKLNPDGGVPLHQTGRQSIAKRRRGLPLYPKPRICHQSTLPHLRVLDYQEALLWPIPETAEGLHYPMALMYYARTRFILNLLPQLKKAPSLRRVVTVGASGKEGPIIPSDWQANTLSILSFRPHAASMTTLSLLAVAKKEAPDVSFLHVYPGFVKTGMSRELTGLVPALARVLLAPAMALLQIPLDETGERQLYFATSARFPPGRSEDADGIMLGQGVGTATGADGALGGGVYSIDYEGEGTGGNVRGVLDALVKDGTADRLSEHTGEDFRRITGSAAI</sequence>
<protein>
    <submittedName>
        <fullName evidence="2">Uncharacterized protein</fullName>
    </submittedName>
</protein>
<proteinExistence type="predicted"/>
<evidence type="ECO:0000313" key="2">
    <source>
        <dbReference type="EMBL" id="KAK8022575.1"/>
    </source>
</evidence>
<dbReference type="EMBL" id="JAQQWK010000012">
    <property type="protein sequence ID" value="KAK8022575.1"/>
    <property type="molecule type" value="Genomic_DNA"/>
</dbReference>
<dbReference type="Gene3D" id="3.40.50.720">
    <property type="entry name" value="NAD(P)-binding Rossmann-like Domain"/>
    <property type="match status" value="2"/>
</dbReference>
<dbReference type="Proteomes" id="UP001444661">
    <property type="component" value="Unassembled WGS sequence"/>
</dbReference>
<evidence type="ECO:0000313" key="3">
    <source>
        <dbReference type="Proteomes" id="UP001444661"/>
    </source>
</evidence>
<dbReference type="InterPro" id="IPR052228">
    <property type="entry name" value="Sec_Metab_Biosynth_Oxidored"/>
</dbReference>
<accession>A0ABR1RXC7</accession>
<dbReference type="PANTHER" id="PTHR47534:SF3">
    <property type="entry name" value="ALCOHOL DEHYDROGENASE-LIKE C-TERMINAL DOMAIN-CONTAINING PROTEIN"/>
    <property type="match status" value="1"/>
</dbReference>